<reference evidence="2 3" key="1">
    <citation type="journal article" date="1998" name="Science">
        <title>Genome sequence of the nematode C. elegans: a platform for investigating biology.</title>
        <authorList>
            <consortium name="The C. elegans sequencing consortium"/>
            <person name="Sulson J.E."/>
            <person name="Waterston R."/>
        </authorList>
    </citation>
    <scope>NUCLEOTIDE SEQUENCE [LARGE SCALE GENOMIC DNA]</scope>
    <source>
        <strain evidence="2 3">Bristol N2</strain>
    </source>
</reference>
<dbReference type="UCSC" id="F28H7.1">
    <property type="organism name" value="c. elegans"/>
</dbReference>
<feature type="transmembrane region" description="Helical" evidence="1">
    <location>
        <begin position="12"/>
        <end position="30"/>
    </location>
</feature>
<keyword evidence="1" id="KW-0812">Transmembrane</keyword>
<dbReference type="SUPFAM" id="SSF81321">
    <property type="entry name" value="Family A G protein-coupled receptor-like"/>
    <property type="match status" value="1"/>
</dbReference>
<evidence type="ECO:0000313" key="2">
    <source>
        <dbReference type="EMBL" id="CAA96641.1"/>
    </source>
</evidence>
<evidence type="ECO:0000256" key="1">
    <source>
        <dbReference type="SAM" id="Phobius"/>
    </source>
</evidence>
<feature type="transmembrane region" description="Helical" evidence="1">
    <location>
        <begin position="87"/>
        <end position="106"/>
    </location>
</feature>
<dbReference type="eggNOG" id="ENOG502TH23">
    <property type="taxonomic scope" value="Eukaryota"/>
</dbReference>
<dbReference type="RefSeq" id="NP_505739.1">
    <property type="nucleotide sequence ID" value="NM_073338.2"/>
</dbReference>
<dbReference type="Pfam" id="PF10319">
    <property type="entry name" value="7TM_GPCR_Srj"/>
    <property type="match status" value="1"/>
</dbReference>
<dbReference type="GeneID" id="185095"/>
<evidence type="ECO:0000313" key="3">
    <source>
        <dbReference type="Proteomes" id="UP000001940"/>
    </source>
</evidence>
<dbReference type="InParanoid" id="Q19889"/>
<dbReference type="PANTHER" id="PTHR45907">
    <property type="entry name" value="SERPENTINE RECEPTOR, CLASS J"/>
    <property type="match status" value="1"/>
</dbReference>
<dbReference type="PaxDb" id="6239-F28H7.1"/>
<evidence type="ECO:0000313" key="4">
    <source>
        <dbReference type="WormBase" id="F28H7.1"/>
    </source>
</evidence>
<keyword evidence="1" id="KW-0472">Membrane</keyword>
<dbReference type="Proteomes" id="UP000001940">
    <property type="component" value="Chromosome V"/>
</dbReference>
<dbReference type="AGR" id="WB:WBGene00005610"/>
<proteinExistence type="predicted"/>
<feature type="transmembrane region" description="Helical" evidence="1">
    <location>
        <begin position="199"/>
        <end position="223"/>
    </location>
</feature>
<dbReference type="InterPro" id="IPR019423">
    <property type="entry name" value="7TM_GPCR_serpentine_rcpt_Srj"/>
</dbReference>
<dbReference type="PANTHER" id="PTHR45907:SF11">
    <property type="entry name" value="SERPENTINE RECEPTOR, CLASS J"/>
    <property type="match status" value="1"/>
</dbReference>
<dbReference type="HOGENOM" id="CLU_036335_0_0_1"/>
<feature type="transmembrane region" description="Helical" evidence="1">
    <location>
        <begin position="42"/>
        <end position="66"/>
    </location>
</feature>
<organism evidence="2 3">
    <name type="scientific">Caenorhabditis elegans</name>
    <dbReference type="NCBI Taxonomy" id="6239"/>
    <lineage>
        <taxon>Eukaryota</taxon>
        <taxon>Metazoa</taxon>
        <taxon>Ecdysozoa</taxon>
        <taxon>Nematoda</taxon>
        <taxon>Chromadorea</taxon>
        <taxon>Rhabditida</taxon>
        <taxon>Rhabditina</taxon>
        <taxon>Rhabditomorpha</taxon>
        <taxon>Rhabditoidea</taxon>
        <taxon>Rhabditidae</taxon>
        <taxon>Peloderinae</taxon>
        <taxon>Caenorhabditis</taxon>
    </lineage>
</organism>
<dbReference type="PhylomeDB" id="Q19889"/>
<feature type="transmembrane region" description="Helical" evidence="1">
    <location>
        <begin position="244"/>
        <end position="267"/>
    </location>
</feature>
<protein>
    <submittedName>
        <fullName evidence="2">Serpentine Receptor, class J</fullName>
    </submittedName>
</protein>
<gene>
    <name evidence="2 4" type="primary">srj-22</name>
    <name evidence="2" type="ORF">CELE_F28H7.1</name>
    <name evidence="4" type="ORF">F28H7.1</name>
</gene>
<feature type="transmembrane region" description="Helical" evidence="1">
    <location>
        <begin position="279"/>
        <end position="303"/>
    </location>
</feature>
<dbReference type="WormBase" id="F28H7.1">
    <property type="protein sequence ID" value="CE15924"/>
    <property type="gene ID" value="WBGene00005610"/>
    <property type="gene designation" value="srj-22"/>
</dbReference>
<dbReference type="PIR" id="T21530">
    <property type="entry name" value="T21530"/>
</dbReference>
<dbReference type="KEGG" id="cel:CELE_F28H7.1"/>
<keyword evidence="1" id="KW-1133">Transmembrane helix</keyword>
<dbReference type="OMA" id="TIIIAQY"/>
<dbReference type="AlphaFoldDB" id="Q19889"/>
<sequence>MYINFAHCIIPKISAVCSVLVNPFTVYIVWNDKKLQLGNYRYLLLYFALFNILTSIMDMLVPMCVLNYRYAFSVFVSDGFFEEYSDYHQFIIAFRCSLISGAYAVLHSHFLYRFFVLFNNQFLTRWFMPYGLLTSIFYLIFHVIFWTICCWKYIGGDYDRRLYIRESMFEHHGVDVMNITIIIAQYFEGTPNAMRLSRIGIGSMSVLSIISLAFIFYFGYKICHKLSSQSSDMSEKTKKLQTQLMKALTVQAIIPTCVSFAPCLFAWYQPVFGLDLGRWIQFAAGIAVATFPALDPLALIYFVPTFRRKFIEKLMFFKFTKKNQTACSQVSNIQGTSEGTQK</sequence>
<dbReference type="OrthoDB" id="5817407at2759"/>
<keyword evidence="3" id="KW-1185">Reference proteome</keyword>
<feature type="transmembrane region" description="Helical" evidence="1">
    <location>
        <begin position="126"/>
        <end position="148"/>
    </location>
</feature>
<name>Q19889_CAEEL</name>
<dbReference type="STRING" id="6239.F28H7.1.1"/>
<dbReference type="FunCoup" id="Q19889">
    <property type="interactions" value="4"/>
</dbReference>
<accession>Q19889</accession>
<dbReference type="EMBL" id="BX284605">
    <property type="protein sequence ID" value="CAA96641.1"/>
    <property type="molecule type" value="Genomic_DNA"/>
</dbReference>
<keyword evidence="2" id="KW-0675">Receptor</keyword>
<dbReference type="SMR" id="Q19889"/>
<dbReference type="CTD" id="185095"/>